<dbReference type="Proteomes" id="UP000026915">
    <property type="component" value="Chromosome 9"/>
</dbReference>
<dbReference type="HOGENOM" id="CLU_001724_0_3_1"/>
<dbReference type="Gene3D" id="3.40.50.2000">
    <property type="entry name" value="Glycogen Phosphorylase B"/>
    <property type="match status" value="2"/>
</dbReference>
<dbReference type="AlphaFoldDB" id="A0A061H0D6"/>
<evidence type="ECO:0000313" key="7">
    <source>
        <dbReference type="Proteomes" id="UP000026915"/>
    </source>
</evidence>
<name>A0A061H0D6_THECC</name>
<evidence type="ECO:0000256" key="3">
    <source>
        <dbReference type="ARBA" id="ARBA00022679"/>
    </source>
</evidence>
<evidence type="ECO:0000313" key="6">
    <source>
        <dbReference type="EMBL" id="EOY34599.1"/>
    </source>
</evidence>
<organism evidence="6 7">
    <name type="scientific">Theobroma cacao</name>
    <name type="common">Cacao</name>
    <name type="synonym">Cocoa</name>
    <dbReference type="NCBI Taxonomy" id="3641"/>
    <lineage>
        <taxon>Eukaryota</taxon>
        <taxon>Viridiplantae</taxon>
        <taxon>Streptophyta</taxon>
        <taxon>Embryophyta</taxon>
        <taxon>Tracheophyta</taxon>
        <taxon>Spermatophyta</taxon>
        <taxon>Magnoliopsida</taxon>
        <taxon>eudicotyledons</taxon>
        <taxon>Gunneridae</taxon>
        <taxon>Pentapetalae</taxon>
        <taxon>rosids</taxon>
        <taxon>malvids</taxon>
        <taxon>Malvales</taxon>
        <taxon>Malvaceae</taxon>
        <taxon>Byttnerioideae</taxon>
        <taxon>Theobroma</taxon>
    </lineage>
</organism>
<evidence type="ECO:0000256" key="1">
    <source>
        <dbReference type="ARBA" id="ARBA00009995"/>
    </source>
</evidence>
<dbReference type="Gramene" id="EOY34599">
    <property type="protein sequence ID" value="EOY34599"/>
    <property type="gene ID" value="TCM_042216"/>
</dbReference>
<evidence type="ECO:0000256" key="5">
    <source>
        <dbReference type="RuleBase" id="RU362057"/>
    </source>
</evidence>
<dbReference type="EC" id="2.4.1.-" evidence="5"/>
<dbReference type="CDD" id="cd03784">
    <property type="entry name" value="GT1_Gtf-like"/>
    <property type="match status" value="1"/>
</dbReference>
<gene>
    <name evidence="6" type="ORF">TCM_042216</name>
</gene>
<reference evidence="6 7" key="1">
    <citation type="journal article" date="2013" name="Genome Biol.">
        <title>The genome sequence of the most widely cultivated cacao type and its use to identify candidate genes regulating pod color.</title>
        <authorList>
            <person name="Motamayor J.C."/>
            <person name="Mockaitis K."/>
            <person name="Schmutz J."/>
            <person name="Haiminen N."/>
            <person name="Iii D.L."/>
            <person name="Cornejo O."/>
            <person name="Findley S.D."/>
            <person name="Zheng P."/>
            <person name="Utro F."/>
            <person name="Royaert S."/>
            <person name="Saski C."/>
            <person name="Jenkins J."/>
            <person name="Podicheti R."/>
            <person name="Zhao M."/>
            <person name="Scheffler B.E."/>
            <person name="Stack J.C."/>
            <person name="Feltus F.A."/>
            <person name="Mustiga G.M."/>
            <person name="Amores F."/>
            <person name="Phillips W."/>
            <person name="Marelli J.P."/>
            <person name="May G.D."/>
            <person name="Shapiro H."/>
            <person name="Ma J."/>
            <person name="Bustamante C.D."/>
            <person name="Schnell R.J."/>
            <person name="Main D."/>
            <person name="Gilbert D."/>
            <person name="Parida L."/>
            <person name="Kuhn D.N."/>
        </authorList>
    </citation>
    <scope>NUCLEOTIDE SEQUENCE [LARGE SCALE GENOMIC DNA]</scope>
    <source>
        <strain evidence="7">cv. Matina 1-6</strain>
    </source>
</reference>
<dbReference type="FunFam" id="3.40.50.2000:FF:000138">
    <property type="entry name" value="Glycosyltransferase"/>
    <property type="match status" value="1"/>
</dbReference>
<comment type="similarity">
    <text evidence="1 4">Belongs to the UDP-glycosyltransferase family.</text>
</comment>
<evidence type="ECO:0000256" key="4">
    <source>
        <dbReference type="RuleBase" id="RU003718"/>
    </source>
</evidence>
<sequence>MASEKPDLCHVVALPYPGRGHVNPMMNLCKFITRKRENILITFVVTEEWLGFISSNAKHSNIRLASIPNVIPSELVRADDFPGFIQAVRTKMTAPFEELLDRLELPVTTILTDAALVWAIHAGNYRNIPVAALRTSPATVFSMLCYLDLFKQNGHFPVDLSEQGQELVDYIPGIPPIRVADLPTFFSGDSPTLLRGLLETLSSLTTAHYLLFNSVYELEAPVFDTLKEKISIPLYPVGPNIPCFELEDISSANSAQSGPDYLEWLNSQPTGSVLYVSMGSFLSASTAQMDAIFAGVINSGVRYILVARSETFRFTANHSHLGLVVPWCNQMKVLCHSSVGGFLTHCGWNSTLEAVFAGVPMLTFPLFWDQVTNSKRIVEDWKIGWRMKRDAGSNTLTRREEISDLVQRFMDPESSDRMEMVKRARKLQDICQAAVAEGGSSDTNLDAFIGAISNHPPYQEC</sequence>
<dbReference type="PANTHER" id="PTHR11926:SF774">
    <property type="entry name" value="UDP-GLYCOSYLTRANSFERASE 85A1-RELATED"/>
    <property type="match status" value="1"/>
</dbReference>
<keyword evidence="3 4" id="KW-0808">Transferase</keyword>
<dbReference type="GO" id="GO:0035251">
    <property type="term" value="F:UDP-glucosyltransferase activity"/>
    <property type="evidence" value="ECO:0000318"/>
    <property type="project" value="GO_Central"/>
</dbReference>
<dbReference type="SUPFAM" id="SSF53756">
    <property type="entry name" value="UDP-Glycosyltransferase/glycogen phosphorylase"/>
    <property type="match status" value="1"/>
</dbReference>
<keyword evidence="2 4" id="KW-0328">Glycosyltransferase</keyword>
<dbReference type="FunCoup" id="A0A061H0D6">
    <property type="interactions" value="62"/>
</dbReference>
<evidence type="ECO:0000256" key="2">
    <source>
        <dbReference type="ARBA" id="ARBA00022676"/>
    </source>
</evidence>
<dbReference type="InterPro" id="IPR035595">
    <property type="entry name" value="UDP_glycos_trans_CS"/>
</dbReference>
<dbReference type="Pfam" id="PF00201">
    <property type="entry name" value="UDPGT"/>
    <property type="match status" value="1"/>
</dbReference>
<dbReference type="PANTHER" id="PTHR11926">
    <property type="entry name" value="GLUCOSYL/GLUCURONOSYL TRANSFERASES"/>
    <property type="match status" value="1"/>
</dbReference>
<dbReference type="OMA" id="IFWDQMP"/>
<protein>
    <recommendedName>
        <fullName evidence="5">Glycosyltransferase</fullName>
        <ecNumber evidence="5">2.4.1.-</ecNumber>
    </recommendedName>
</protein>
<dbReference type="PROSITE" id="PS00375">
    <property type="entry name" value="UDPGT"/>
    <property type="match status" value="1"/>
</dbReference>
<dbReference type="InterPro" id="IPR002213">
    <property type="entry name" value="UDP_glucos_trans"/>
</dbReference>
<dbReference type="EMBL" id="CM001887">
    <property type="protein sequence ID" value="EOY34599.1"/>
    <property type="molecule type" value="Genomic_DNA"/>
</dbReference>
<dbReference type="InParanoid" id="A0A061H0D6"/>
<dbReference type="eggNOG" id="KOG1192">
    <property type="taxonomic scope" value="Eukaryota"/>
</dbReference>
<keyword evidence="7" id="KW-1185">Reference proteome</keyword>
<proteinExistence type="inferred from homology"/>
<accession>A0A061H0D6</accession>